<dbReference type="SUPFAM" id="SSF52266">
    <property type="entry name" value="SGNH hydrolase"/>
    <property type="match status" value="1"/>
</dbReference>
<evidence type="ECO:0000313" key="3">
    <source>
        <dbReference type="Proteomes" id="UP001589896"/>
    </source>
</evidence>
<evidence type="ECO:0000259" key="1">
    <source>
        <dbReference type="Pfam" id="PF13472"/>
    </source>
</evidence>
<dbReference type="Pfam" id="PF13472">
    <property type="entry name" value="Lipase_GDSL_2"/>
    <property type="match status" value="1"/>
</dbReference>
<proteinExistence type="predicted"/>
<dbReference type="InterPro" id="IPR051532">
    <property type="entry name" value="Ester_Hydrolysis_Enzymes"/>
</dbReference>
<feature type="domain" description="SGNH hydrolase-type esterase" evidence="1">
    <location>
        <begin position="2"/>
        <end position="160"/>
    </location>
</feature>
<dbReference type="CDD" id="cd01822">
    <property type="entry name" value="Lysophospholipase_L1_like"/>
    <property type="match status" value="1"/>
</dbReference>
<dbReference type="Proteomes" id="UP001589896">
    <property type="component" value="Unassembled WGS sequence"/>
</dbReference>
<organism evidence="2 3">
    <name type="scientific">Lysobacter korlensis</name>
    <dbReference type="NCBI Taxonomy" id="553636"/>
    <lineage>
        <taxon>Bacteria</taxon>
        <taxon>Pseudomonadati</taxon>
        <taxon>Pseudomonadota</taxon>
        <taxon>Gammaproteobacteria</taxon>
        <taxon>Lysobacterales</taxon>
        <taxon>Lysobacteraceae</taxon>
        <taxon>Lysobacter</taxon>
    </lineage>
</organism>
<dbReference type="RefSeq" id="WP_386667443.1">
    <property type="nucleotide sequence ID" value="NZ_JBHLTG010000001.1"/>
</dbReference>
<dbReference type="InterPro" id="IPR036514">
    <property type="entry name" value="SGNH_hydro_sf"/>
</dbReference>
<name>A0ABV6RLD4_9GAMM</name>
<accession>A0ABV6RLD4</accession>
<dbReference type="InterPro" id="IPR013830">
    <property type="entry name" value="SGNH_hydro"/>
</dbReference>
<comment type="caution">
    <text evidence="2">The sequence shown here is derived from an EMBL/GenBank/DDBJ whole genome shotgun (WGS) entry which is preliminary data.</text>
</comment>
<dbReference type="Gene3D" id="3.40.50.1110">
    <property type="entry name" value="SGNH hydrolase"/>
    <property type="match status" value="1"/>
</dbReference>
<protein>
    <submittedName>
        <fullName evidence="2">Arylesterase</fullName>
    </submittedName>
</protein>
<keyword evidence="3" id="KW-1185">Reference proteome</keyword>
<dbReference type="EMBL" id="JBHLTG010000001">
    <property type="protein sequence ID" value="MFC0677790.1"/>
    <property type="molecule type" value="Genomic_DNA"/>
</dbReference>
<reference evidence="2 3" key="1">
    <citation type="submission" date="2024-09" db="EMBL/GenBank/DDBJ databases">
        <authorList>
            <person name="Sun Q."/>
            <person name="Mori K."/>
        </authorList>
    </citation>
    <scope>NUCLEOTIDE SEQUENCE [LARGE SCALE GENOMIC DNA]</scope>
    <source>
        <strain evidence="2 3">KCTC 23076</strain>
    </source>
</reference>
<dbReference type="PANTHER" id="PTHR30383">
    <property type="entry name" value="THIOESTERASE 1/PROTEASE 1/LYSOPHOSPHOLIPASE L1"/>
    <property type="match status" value="1"/>
</dbReference>
<sequence>MLGDSLSAAYRLPTKQGWVALTEDRIQKQKPGWRVVNASVSGETTAGGRARIDRELKRAKPDVVVIELGANDGLRGLPLAQSRANLDAMVSASKAAGAKVLLIGMRLPPNFGGAYTKGFEENFRTVAKKHNVAFLPFLLEPIKSDRSAFQRDHLHPTAAAQPKLRDHVWPALVPLLK</sequence>
<evidence type="ECO:0000313" key="2">
    <source>
        <dbReference type="EMBL" id="MFC0677790.1"/>
    </source>
</evidence>
<gene>
    <name evidence="2" type="ORF">ACFFGH_08060</name>
</gene>
<dbReference type="PANTHER" id="PTHR30383:SF24">
    <property type="entry name" value="THIOESTERASE 1_PROTEASE 1_LYSOPHOSPHOLIPASE L1"/>
    <property type="match status" value="1"/>
</dbReference>